<comment type="caution">
    <text evidence="1">The sequence shown here is derived from an EMBL/GenBank/DDBJ whole genome shotgun (WGS) entry which is preliminary data.</text>
</comment>
<name>A0ABU4BME2_RHOGO</name>
<evidence type="ECO:0000313" key="1">
    <source>
        <dbReference type="EMBL" id="MDV6265375.1"/>
    </source>
</evidence>
<organism evidence="1 2">
    <name type="scientific">Rhodococcus globerulus</name>
    <dbReference type="NCBI Taxonomy" id="33008"/>
    <lineage>
        <taxon>Bacteria</taxon>
        <taxon>Bacillati</taxon>
        <taxon>Actinomycetota</taxon>
        <taxon>Actinomycetes</taxon>
        <taxon>Mycobacteriales</taxon>
        <taxon>Nocardiaceae</taxon>
        <taxon>Rhodococcus</taxon>
    </lineage>
</organism>
<sequence>MHVDIEGATQIARLAAEFDWTWAVDDLEPFCAQAGWELVELRHAGGSIRTNFHVSRPTANMFGRQHRMDSISILVTDLADDATPMTVVRPLLVEGFTNLDVALTALLGTATSAEPEATIRWDLPKAVITLNRGVSAIHLHLKSPGYQAWADKPEPEYEDEYED</sequence>
<dbReference type="Proteomes" id="UP001185927">
    <property type="component" value="Unassembled WGS sequence"/>
</dbReference>
<dbReference type="InterPro" id="IPR046268">
    <property type="entry name" value="DUF6301"/>
</dbReference>
<dbReference type="RefSeq" id="WP_317540474.1">
    <property type="nucleotide sequence ID" value="NZ_JAWLKB010000001.1"/>
</dbReference>
<evidence type="ECO:0000313" key="2">
    <source>
        <dbReference type="Proteomes" id="UP001185927"/>
    </source>
</evidence>
<dbReference type="Pfam" id="PF19818">
    <property type="entry name" value="DUF6301"/>
    <property type="match status" value="1"/>
</dbReference>
<protein>
    <submittedName>
        <fullName evidence="1">DUF6301 family protein</fullName>
    </submittedName>
</protein>
<reference evidence="1 2" key="1">
    <citation type="submission" date="2023-10" db="EMBL/GenBank/DDBJ databases">
        <title>Development of a sustainable strategy for remediation of hydrocarbon-contaminated territories based on the waste exchange concept.</title>
        <authorList>
            <person name="Krivoruchko A."/>
        </authorList>
    </citation>
    <scope>NUCLEOTIDE SEQUENCE [LARGE SCALE GENOMIC DNA]</scope>
    <source>
        <strain evidence="1 2">IEGM 1203</strain>
    </source>
</reference>
<dbReference type="EMBL" id="JAWLKB010000001">
    <property type="protein sequence ID" value="MDV6265375.1"/>
    <property type="molecule type" value="Genomic_DNA"/>
</dbReference>
<gene>
    <name evidence="1" type="ORF">R3Q16_02095</name>
</gene>
<proteinExistence type="predicted"/>
<keyword evidence="2" id="KW-1185">Reference proteome</keyword>
<accession>A0ABU4BME2</accession>